<proteinExistence type="predicted"/>
<dbReference type="InterPro" id="IPR016130">
    <property type="entry name" value="Tyr_Pase_AS"/>
</dbReference>
<dbReference type="GO" id="GO:0016791">
    <property type="term" value="F:phosphatase activity"/>
    <property type="evidence" value="ECO:0007669"/>
    <property type="project" value="UniProtKB-ARBA"/>
</dbReference>
<keyword evidence="1" id="KW-0378">Hydrolase</keyword>
<dbReference type="SUPFAM" id="SSF52799">
    <property type="entry name" value="(Phosphotyrosine protein) phosphatases II"/>
    <property type="match status" value="1"/>
</dbReference>
<accession>A0AAV4YGL5</accession>
<evidence type="ECO:0000256" key="1">
    <source>
        <dbReference type="ARBA" id="ARBA00022801"/>
    </source>
</evidence>
<name>A0AAV4YGL5_AERCA</name>
<dbReference type="EMBL" id="BPNI01000007">
    <property type="protein sequence ID" value="GJA39929.1"/>
    <property type="molecule type" value="Genomic_DNA"/>
</dbReference>
<sequence length="171" mass="18009">MESLFIMHPFDILKLDNGARLIFTPCPGTKEASLHASLKTLQAAGADAVVTMMPDAELGEFKADALPAECAALGLAWFHLPVEDDCAPEAPFAAAFASHKADLLARLAAGQTLAIHCRGGSGRTGLMAAILLLETGYAPAKVKTLVQGLRPKALTLTPHVDYLNTHYAFAG</sequence>
<evidence type="ECO:0000259" key="2">
    <source>
        <dbReference type="PROSITE" id="PS50056"/>
    </source>
</evidence>
<dbReference type="AlphaFoldDB" id="A0AAV4YGL5"/>
<dbReference type="InterPro" id="IPR057023">
    <property type="entry name" value="PTP-SAK"/>
</dbReference>
<dbReference type="InterPro" id="IPR029021">
    <property type="entry name" value="Prot-tyrosine_phosphatase-like"/>
</dbReference>
<feature type="domain" description="Tyrosine specific protein phosphatases" evidence="2">
    <location>
        <begin position="94"/>
        <end position="161"/>
    </location>
</feature>
<dbReference type="InterPro" id="IPR000387">
    <property type="entry name" value="Tyr_Pase_dom"/>
</dbReference>
<gene>
    <name evidence="3" type="ORF">KAM343_07250</name>
</gene>
<dbReference type="PROSITE" id="PS00383">
    <property type="entry name" value="TYR_PHOSPHATASE_1"/>
    <property type="match status" value="1"/>
</dbReference>
<reference evidence="3" key="1">
    <citation type="submission" date="2021-07" db="EMBL/GenBank/DDBJ databases">
        <title>Draft genome sequence of carbapenem-resistant Aeromonas spp. in Japan.</title>
        <authorList>
            <person name="Maehana S."/>
            <person name="Suzuki M."/>
            <person name="Kitasato H."/>
        </authorList>
    </citation>
    <scope>NUCLEOTIDE SEQUENCE</scope>
    <source>
        <strain evidence="3">KAM343</strain>
    </source>
</reference>
<dbReference type="Gene3D" id="3.90.190.10">
    <property type="entry name" value="Protein tyrosine phosphatase superfamily"/>
    <property type="match status" value="1"/>
</dbReference>
<comment type="caution">
    <text evidence="3">The sequence shown here is derived from an EMBL/GenBank/DDBJ whole genome shotgun (WGS) entry which is preliminary data.</text>
</comment>
<dbReference type="PROSITE" id="PS50056">
    <property type="entry name" value="TYR_PHOSPHATASE_2"/>
    <property type="match status" value="1"/>
</dbReference>
<dbReference type="Pfam" id="PF22784">
    <property type="entry name" value="PTP-SAK"/>
    <property type="match status" value="1"/>
</dbReference>
<protein>
    <recommendedName>
        <fullName evidence="2">Tyrosine specific protein phosphatases domain-containing protein</fullName>
    </recommendedName>
</protein>
<evidence type="ECO:0000313" key="3">
    <source>
        <dbReference type="EMBL" id="GJA39929.1"/>
    </source>
</evidence>
<organism evidence="3 4">
    <name type="scientific">Aeromonas caviae</name>
    <name type="common">Aeromonas punctata</name>
    <dbReference type="NCBI Taxonomy" id="648"/>
    <lineage>
        <taxon>Bacteria</taxon>
        <taxon>Pseudomonadati</taxon>
        <taxon>Pseudomonadota</taxon>
        <taxon>Gammaproteobacteria</taxon>
        <taxon>Aeromonadales</taxon>
        <taxon>Aeromonadaceae</taxon>
        <taxon>Aeromonas</taxon>
    </lineage>
</organism>
<dbReference type="Proteomes" id="UP000886939">
    <property type="component" value="Unassembled WGS sequence"/>
</dbReference>
<evidence type="ECO:0000313" key="4">
    <source>
        <dbReference type="Proteomes" id="UP000886939"/>
    </source>
</evidence>